<evidence type="ECO:0000256" key="2">
    <source>
        <dbReference type="ARBA" id="ARBA00022553"/>
    </source>
</evidence>
<evidence type="ECO:0000256" key="3">
    <source>
        <dbReference type="ARBA" id="ARBA00022679"/>
    </source>
</evidence>
<feature type="compositionally biased region" description="Polar residues" evidence="7">
    <location>
        <begin position="116"/>
        <end position="141"/>
    </location>
</feature>
<dbReference type="KEGG" id="slb:AWJ20_2473"/>
<keyword evidence="5" id="KW-0418">Kinase</keyword>
<evidence type="ECO:0000256" key="5">
    <source>
        <dbReference type="ARBA" id="ARBA00022777"/>
    </source>
</evidence>
<dbReference type="PROSITE" id="PS50011">
    <property type="entry name" value="PROTEIN_KINASE_DOM"/>
    <property type="match status" value="1"/>
</dbReference>
<keyword evidence="6" id="KW-0067">ATP-binding</keyword>
<sequence>MTTVFLFDETEYIDGPVDGPGPFQGRPRNFSRSSQNFVFLDEGDHSPVLDDRGVCETGIDDTHEGANGVDIGSGLRAGEDPCDGDLVSKFTKVTINGPPPSSSASSDDDTLAELPSRSQPISVTPSKLTASLSSSQGQDFQALTPPGTSYHRLGKSFEVGIDKNYVSSFAAAASRKMKPDDFEPLKVLGQGAYGKVLLVRERKTGKLYAQKQLKKASMVIEDKKVEQTKSERSILESVRHHYIVRLFYALQDHHKLYLILEYAQGGELFTHLASEKMFSEDVAAFYVAEMVLALHHLHANVGVVYRDLKPENCLLDADGHLVLTDFGLSKVAEDGSTCNSLLGTPEYMAPEILLGKEYDYAVDWWSLGAVCYDLMTGSPPFTGNNHQKIIDKITKSKLNLPYYLSADAKDLLTRLLRKDPRRRLGYKDIEVIKKHRYFRKLDWKKLEVRHPDLIPPIIPIITNPVLAENFSSEFVDMALTPDTHYHNVPVPAGAGLFQGFSYTASRSFIDNVPITVHRDI</sequence>
<dbReference type="Proteomes" id="UP000189580">
    <property type="component" value="Chromosome b"/>
</dbReference>
<dbReference type="InterPro" id="IPR008271">
    <property type="entry name" value="Ser/Thr_kinase_AS"/>
</dbReference>
<keyword evidence="3" id="KW-0808">Transferase</keyword>
<evidence type="ECO:0000313" key="10">
    <source>
        <dbReference type="EMBL" id="ANB14860.1"/>
    </source>
</evidence>
<dbReference type="PANTHER" id="PTHR24351">
    <property type="entry name" value="RIBOSOMAL PROTEIN S6 KINASE"/>
    <property type="match status" value="1"/>
</dbReference>
<dbReference type="GO" id="GO:0004711">
    <property type="term" value="F:ribosomal protein S6 kinase activity"/>
    <property type="evidence" value="ECO:0007669"/>
    <property type="project" value="EnsemblFungi"/>
</dbReference>
<dbReference type="AlphaFoldDB" id="A0A161HGH9"/>
<dbReference type="EMBL" id="CP014503">
    <property type="protein sequence ID" value="ANB14860.1"/>
    <property type="molecule type" value="Genomic_DNA"/>
</dbReference>
<dbReference type="FunFam" id="1.10.510.10:FF:000048">
    <property type="entry name" value="Protein kinase C"/>
    <property type="match status" value="1"/>
</dbReference>
<accession>A0A161HGH9</accession>
<keyword evidence="2" id="KW-0597">Phosphoprotein</keyword>
<keyword evidence="11" id="KW-1185">Reference proteome</keyword>
<dbReference type="SMART" id="SM00133">
    <property type="entry name" value="S_TK_X"/>
    <property type="match status" value="1"/>
</dbReference>
<dbReference type="GO" id="GO:0005524">
    <property type="term" value="F:ATP binding"/>
    <property type="evidence" value="ECO:0007669"/>
    <property type="project" value="UniProtKB-KW"/>
</dbReference>
<evidence type="ECO:0000259" key="9">
    <source>
        <dbReference type="PROSITE" id="PS51285"/>
    </source>
</evidence>
<keyword evidence="4" id="KW-0547">Nucleotide-binding</keyword>
<feature type="domain" description="AGC-kinase C-terminal" evidence="9">
    <location>
        <begin position="439"/>
        <end position="512"/>
    </location>
</feature>
<evidence type="ECO:0000256" key="6">
    <source>
        <dbReference type="ARBA" id="ARBA00022840"/>
    </source>
</evidence>
<dbReference type="InterPro" id="IPR011009">
    <property type="entry name" value="Kinase-like_dom_sf"/>
</dbReference>
<dbReference type="OrthoDB" id="63267at2759"/>
<dbReference type="GeneID" id="30034388"/>
<dbReference type="FunFam" id="3.30.200.20:FF:000222">
    <property type="entry name" value="Serine/threonine-protein kinase psk1"/>
    <property type="match status" value="1"/>
</dbReference>
<evidence type="ECO:0000259" key="8">
    <source>
        <dbReference type="PROSITE" id="PS50011"/>
    </source>
</evidence>
<feature type="region of interest" description="Disordered" evidence="7">
    <location>
        <begin position="92"/>
        <end position="147"/>
    </location>
</feature>
<evidence type="ECO:0000256" key="1">
    <source>
        <dbReference type="ARBA" id="ARBA00022527"/>
    </source>
</evidence>
<dbReference type="RefSeq" id="XP_018737337.1">
    <property type="nucleotide sequence ID" value="XM_018879418.1"/>
</dbReference>
<dbReference type="SMART" id="SM00220">
    <property type="entry name" value="S_TKc"/>
    <property type="match status" value="1"/>
</dbReference>
<dbReference type="GO" id="GO:0038202">
    <property type="term" value="P:TORC1 signaling"/>
    <property type="evidence" value="ECO:0007669"/>
    <property type="project" value="EnsemblFungi"/>
</dbReference>
<dbReference type="Gene3D" id="1.10.510.10">
    <property type="entry name" value="Transferase(Phosphotransferase) domain 1"/>
    <property type="match status" value="1"/>
</dbReference>
<dbReference type="PROSITE" id="PS00108">
    <property type="entry name" value="PROTEIN_KINASE_ST"/>
    <property type="match status" value="1"/>
</dbReference>
<dbReference type="CDD" id="cd05123">
    <property type="entry name" value="STKc_AGC"/>
    <property type="match status" value="1"/>
</dbReference>
<keyword evidence="1" id="KW-0723">Serine/threonine-protein kinase</keyword>
<dbReference type="PROSITE" id="PS51285">
    <property type="entry name" value="AGC_KINASE_CTER"/>
    <property type="match status" value="1"/>
</dbReference>
<organism evidence="10 11">
    <name type="scientific">Sugiyamaella lignohabitans</name>
    <dbReference type="NCBI Taxonomy" id="796027"/>
    <lineage>
        <taxon>Eukaryota</taxon>
        <taxon>Fungi</taxon>
        <taxon>Dikarya</taxon>
        <taxon>Ascomycota</taxon>
        <taxon>Saccharomycotina</taxon>
        <taxon>Dipodascomycetes</taxon>
        <taxon>Dipodascales</taxon>
        <taxon>Trichomonascaceae</taxon>
        <taxon>Sugiyamaella</taxon>
    </lineage>
</organism>
<dbReference type="InterPro" id="IPR000961">
    <property type="entry name" value="AGC-kinase_C"/>
</dbReference>
<gene>
    <name evidence="10" type="primary">YPK3</name>
    <name evidence="10" type="ORF">AWJ20_2473</name>
</gene>
<proteinExistence type="predicted"/>
<protein>
    <recommendedName>
        <fullName evidence="12">Serine/threonine protein kinase psk1</fullName>
    </recommendedName>
</protein>
<dbReference type="Pfam" id="PF00069">
    <property type="entry name" value="Pkinase"/>
    <property type="match status" value="1"/>
</dbReference>
<dbReference type="InterPro" id="IPR045270">
    <property type="entry name" value="STKc_AGC"/>
</dbReference>
<name>A0A161HGH9_9ASCO</name>
<dbReference type="SUPFAM" id="SSF56112">
    <property type="entry name" value="Protein kinase-like (PK-like)"/>
    <property type="match status" value="1"/>
</dbReference>
<evidence type="ECO:0000313" key="11">
    <source>
        <dbReference type="Proteomes" id="UP000189580"/>
    </source>
</evidence>
<dbReference type="Gene3D" id="3.30.200.20">
    <property type="entry name" value="Phosphorylase Kinase, domain 1"/>
    <property type="match status" value="1"/>
</dbReference>
<evidence type="ECO:0000256" key="7">
    <source>
        <dbReference type="SAM" id="MobiDB-lite"/>
    </source>
</evidence>
<reference evidence="10 11" key="1">
    <citation type="submission" date="2016-02" db="EMBL/GenBank/DDBJ databases">
        <title>Complete genome sequence and transcriptome regulation of the pentose utilising yeast Sugiyamaella lignohabitans.</title>
        <authorList>
            <person name="Bellasio M."/>
            <person name="Peymann A."/>
            <person name="Valli M."/>
            <person name="Sipitzky M."/>
            <person name="Graf A."/>
            <person name="Sauer M."/>
            <person name="Marx H."/>
            <person name="Mattanovich D."/>
        </authorList>
    </citation>
    <scope>NUCLEOTIDE SEQUENCE [LARGE SCALE GENOMIC DNA]</scope>
    <source>
        <strain evidence="10 11">CBS 10342</strain>
    </source>
</reference>
<dbReference type="InterPro" id="IPR000719">
    <property type="entry name" value="Prot_kinase_dom"/>
</dbReference>
<evidence type="ECO:0000256" key="4">
    <source>
        <dbReference type="ARBA" id="ARBA00022741"/>
    </source>
</evidence>
<feature type="domain" description="Protein kinase" evidence="8">
    <location>
        <begin position="182"/>
        <end position="438"/>
    </location>
</feature>
<evidence type="ECO:0008006" key="12">
    <source>
        <dbReference type="Google" id="ProtNLM"/>
    </source>
</evidence>